<evidence type="ECO:0000256" key="1">
    <source>
        <dbReference type="SAM" id="MobiDB-lite"/>
    </source>
</evidence>
<dbReference type="KEGG" id="rlc:K227x_57690"/>
<dbReference type="PANTHER" id="PTHR35889:SF3">
    <property type="entry name" value="F-BOX DOMAIN-CONTAINING PROTEIN"/>
    <property type="match status" value="1"/>
</dbReference>
<evidence type="ECO:0000259" key="2">
    <source>
        <dbReference type="Pfam" id="PF07583"/>
    </source>
</evidence>
<accession>A0A517NJN4</accession>
<evidence type="ECO:0000259" key="4">
    <source>
        <dbReference type="Pfam" id="PF07635"/>
    </source>
</evidence>
<organism evidence="5 6">
    <name type="scientific">Rubripirellula lacrimiformis</name>
    <dbReference type="NCBI Taxonomy" id="1930273"/>
    <lineage>
        <taxon>Bacteria</taxon>
        <taxon>Pseudomonadati</taxon>
        <taxon>Planctomycetota</taxon>
        <taxon>Planctomycetia</taxon>
        <taxon>Pirellulales</taxon>
        <taxon>Pirellulaceae</taxon>
        <taxon>Rubripirellula</taxon>
    </lineage>
</organism>
<sequence>MPRMLPPQDLMRTFLWPVLRMAAYATIGSGVAVAMPAEDPTTPSATVDVSFNQDIRPLLSSRCFACHGPDAESREAGLRLDQAHGDEGAIGFVIQPGSIDDSELWNRITTDDESLRMPPVDSHLKPLSKQEQQLIQRWIESGSDYEDYWAFVPPTRPATPEVADEQWSDQAIDRFVIRKLESEGRSPAPEADPRTLIRRVTFDLTGLPPTRDEVHRFVDAYSKDAEAAWEHLVTELIDRPQYGEHMARYWLDLVRFADTNGMHKDFYRNHVAYRDWVIAAFNQNLSYDDFVRYQIAGDLYPEPTKDQLIASGFNRLHLIIDKGTALPEESHVKNVLDRVTAVGTAFMGLTVQCAQCHDHKFDPITQKDFFSLYAFFNNIDSAPETNPRQTVDGLQEPYARFPTPQQDADLQQLDDQIAKLNDQLRIAKAAAAESSTPDQSDQQTQSPAEIEKQIRNLDKRRKSIETTVPKAMVMRERPDVRETFVLVRGQYDAPGEVVQRGTPGFLPPLVKSSEVASRMDLAEWFVAADNPLTARVAVNRFWQSFFGVGLIKTAEDFGNQGDVPRHPDLLDELAVSFVESGWDVKSLVQQIAMSKTYRQSSTATPDVFKADPENRMLARGSRYRLDAEMIRDQILATSGSLSTEMHGPSVKPPQPDGLWKAVSMIGETFKPDSGDAIYRRSVYTFWKRAMPPPQMTILNAPIRDACIARRERTNTPSQALLLLNESEYLMASRRLAQSVLAQPVDQRLRFAWETVTGKLPDADEQKIANSLLDDLVIRYQQDPGMANDLCRDLTLDSQQEKTELAAWTVLCSTLYNLDITKTKN</sequence>
<dbReference type="InterPro" id="IPR036909">
    <property type="entry name" value="Cyt_c-like_dom_sf"/>
</dbReference>
<evidence type="ECO:0000259" key="3">
    <source>
        <dbReference type="Pfam" id="PF07587"/>
    </source>
</evidence>
<dbReference type="InterPro" id="IPR011429">
    <property type="entry name" value="Cyt_c_Planctomycete-type"/>
</dbReference>
<reference evidence="5 6" key="1">
    <citation type="submission" date="2019-02" db="EMBL/GenBank/DDBJ databases">
        <title>Deep-cultivation of Planctomycetes and their phenomic and genomic characterization uncovers novel biology.</title>
        <authorList>
            <person name="Wiegand S."/>
            <person name="Jogler M."/>
            <person name="Boedeker C."/>
            <person name="Pinto D."/>
            <person name="Vollmers J."/>
            <person name="Rivas-Marin E."/>
            <person name="Kohn T."/>
            <person name="Peeters S.H."/>
            <person name="Heuer A."/>
            <person name="Rast P."/>
            <person name="Oberbeckmann S."/>
            <person name="Bunk B."/>
            <person name="Jeske O."/>
            <person name="Meyerdierks A."/>
            <person name="Storesund J.E."/>
            <person name="Kallscheuer N."/>
            <person name="Luecker S."/>
            <person name="Lage O.M."/>
            <person name="Pohl T."/>
            <person name="Merkel B.J."/>
            <person name="Hornburger P."/>
            <person name="Mueller R.-W."/>
            <person name="Bruemmer F."/>
            <person name="Labrenz M."/>
            <person name="Spormann A.M."/>
            <person name="Op den Camp H."/>
            <person name="Overmann J."/>
            <person name="Amann R."/>
            <person name="Jetten M.S.M."/>
            <person name="Mascher T."/>
            <person name="Medema M.H."/>
            <person name="Devos D.P."/>
            <person name="Kaster A.-K."/>
            <person name="Ovreas L."/>
            <person name="Rohde M."/>
            <person name="Galperin M.Y."/>
            <person name="Jogler C."/>
        </authorList>
    </citation>
    <scope>NUCLEOTIDE SEQUENCE [LARGE SCALE GENOMIC DNA]</scope>
    <source>
        <strain evidence="5 6">K22_7</strain>
    </source>
</reference>
<protein>
    <submittedName>
        <fullName evidence="5">Planctomycete cytochrome C</fullName>
    </submittedName>
</protein>
<feature type="domain" description="Cytochrome C Planctomycete-type" evidence="4">
    <location>
        <begin position="63"/>
        <end position="121"/>
    </location>
</feature>
<evidence type="ECO:0000313" key="6">
    <source>
        <dbReference type="Proteomes" id="UP000318538"/>
    </source>
</evidence>
<feature type="domain" description="DUF1553" evidence="3">
    <location>
        <begin position="518"/>
        <end position="771"/>
    </location>
</feature>
<evidence type="ECO:0000313" key="5">
    <source>
        <dbReference type="EMBL" id="QDT07342.1"/>
    </source>
</evidence>
<dbReference type="InterPro" id="IPR011444">
    <property type="entry name" value="DUF1549"/>
</dbReference>
<gene>
    <name evidence="5" type="ORF">K227x_57690</name>
</gene>
<feature type="domain" description="DUF1549" evidence="2">
    <location>
        <begin position="172"/>
        <end position="380"/>
    </location>
</feature>
<dbReference type="GO" id="GO:0020037">
    <property type="term" value="F:heme binding"/>
    <property type="evidence" value="ECO:0007669"/>
    <property type="project" value="InterPro"/>
</dbReference>
<feature type="compositionally biased region" description="Low complexity" evidence="1">
    <location>
        <begin position="434"/>
        <end position="447"/>
    </location>
</feature>
<dbReference type="EMBL" id="CP036525">
    <property type="protein sequence ID" value="QDT07342.1"/>
    <property type="molecule type" value="Genomic_DNA"/>
</dbReference>
<dbReference type="Pfam" id="PF07583">
    <property type="entry name" value="PSCyt2"/>
    <property type="match status" value="1"/>
</dbReference>
<keyword evidence="6" id="KW-1185">Reference proteome</keyword>
<dbReference type="Proteomes" id="UP000318538">
    <property type="component" value="Chromosome"/>
</dbReference>
<dbReference type="Pfam" id="PF07587">
    <property type="entry name" value="PSD1"/>
    <property type="match status" value="1"/>
</dbReference>
<dbReference type="InterPro" id="IPR022655">
    <property type="entry name" value="DUF1553"/>
</dbReference>
<dbReference type="PANTHER" id="PTHR35889">
    <property type="entry name" value="CYCLOINULO-OLIGOSACCHARIDE FRUCTANOTRANSFERASE-RELATED"/>
    <property type="match status" value="1"/>
</dbReference>
<dbReference type="SUPFAM" id="SSF46626">
    <property type="entry name" value="Cytochrome c"/>
    <property type="match status" value="1"/>
</dbReference>
<dbReference type="Pfam" id="PF07635">
    <property type="entry name" value="PSCyt1"/>
    <property type="match status" value="1"/>
</dbReference>
<proteinExistence type="predicted"/>
<dbReference type="AlphaFoldDB" id="A0A517NJN4"/>
<dbReference type="GO" id="GO:0009055">
    <property type="term" value="F:electron transfer activity"/>
    <property type="evidence" value="ECO:0007669"/>
    <property type="project" value="InterPro"/>
</dbReference>
<feature type="region of interest" description="Disordered" evidence="1">
    <location>
        <begin position="429"/>
        <end position="449"/>
    </location>
</feature>
<name>A0A517NJN4_9BACT</name>